<dbReference type="AlphaFoldDB" id="A0A679IZ41"/>
<organism evidence="4">
    <name type="scientific">Methylobacterium bullatum</name>
    <dbReference type="NCBI Taxonomy" id="570505"/>
    <lineage>
        <taxon>Bacteria</taxon>
        <taxon>Pseudomonadati</taxon>
        <taxon>Pseudomonadota</taxon>
        <taxon>Alphaproteobacteria</taxon>
        <taxon>Hyphomicrobiales</taxon>
        <taxon>Methylobacteriaceae</taxon>
        <taxon>Methylobacterium</taxon>
    </lineage>
</organism>
<reference evidence="4" key="1">
    <citation type="submission" date="2019-12" db="EMBL/GenBank/DDBJ databases">
        <authorList>
            <person name="Cremers G."/>
        </authorList>
    </citation>
    <scope>NUCLEOTIDE SEQUENCE</scope>
    <source>
        <strain evidence="4">Mbul1</strain>
    </source>
</reference>
<keyword evidence="2" id="KW-1133">Transmembrane helix</keyword>
<accession>A0A679IZ41</accession>
<dbReference type="InterPro" id="IPR025645">
    <property type="entry name" value="DUF4349"/>
</dbReference>
<feature type="domain" description="DUF4349" evidence="3">
    <location>
        <begin position="18"/>
        <end position="239"/>
    </location>
</feature>
<dbReference type="Pfam" id="PF14257">
    <property type="entry name" value="DUF4349"/>
    <property type="match status" value="1"/>
</dbReference>
<evidence type="ECO:0000256" key="1">
    <source>
        <dbReference type="SAM" id="Coils"/>
    </source>
</evidence>
<proteinExistence type="predicted"/>
<protein>
    <recommendedName>
        <fullName evidence="3">DUF4349 domain-containing protein</fullName>
    </recommendedName>
</protein>
<keyword evidence="2" id="KW-0812">Transmembrane</keyword>
<keyword evidence="1" id="KW-0175">Coiled coil</keyword>
<dbReference type="EMBL" id="LR743504">
    <property type="protein sequence ID" value="CAA2102502.1"/>
    <property type="molecule type" value="Genomic_DNA"/>
</dbReference>
<sequence length="261" mass="28306">MARLNPVARPLAQTSDVKLAYTHDLTIGLPPQRVNAHFEAARDRCLNEAALKCVLVAASIDDGQRPAGRPQAQVQVRLPHESVAPFMAFVTAPLPGETAGDVVLRSQSTRADDLTDAIEDGGRRLTQLTAYRARLDAIAARPDPRVEDLIRIAQELAQVQSQIEEADAKQRGLNQRVDTELVSVALRSDEARAGPLAPVEEAWAQAGQTFGASAASALRFVVAGLPWLPLVLIGVLLLRALWRRRGRRSAVTERTSSRAQP</sequence>
<keyword evidence="2" id="KW-0472">Membrane</keyword>
<name>A0A679IZ41_9HYPH</name>
<gene>
    <name evidence="4" type="ORF">MBUL_01717</name>
</gene>
<evidence type="ECO:0000259" key="3">
    <source>
        <dbReference type="Pfam" id="PF14257"/>
    </source>
</evidence>
<evidence type="ECO:0000313" key="4">
    <source>
        <dbReference type="EMBL" id="CAA2102502.1"/>
    </source>
</evidence>
<evidence type="ECO:0000256" key="2">
    <source>
        <dbReference type="SAM" id="Phobius"/>
    </source>
</evidence>
<feature type="coiled-coil region" evidence="1">
    <location>
        <begin position="149"/>
        <end position="176"/>
    </location>
</feature>
<feature type="transmembrane region" description="Helical" evidence="2">
    <location>
        <begin position="217"/>
        <end position="238"/>
    </location>
</feature>